<dbReference type="AlphaFoldDB" id="A0A8G2EXK8"/>
<dbReference type="SUPFAM" id="SSF46785">
    <property type="entry name" value="Winged helix' DNA-binding domain"/>
    <property type="match status" value="1"/>
</dbReference>
<keyword evidence="3" id="KW-1185">Reference proteome</keyword>
<evidence type="ECO:0000313" key="3">
    <source>
        <dbReference type="Proteomes" id="UP000198615"/>
    </source>
</evidence>
<sequence length="95" mass="9996">MASEPTEATVERLEALILERCAASGPGKSISPDEVARAAGGDPNETPTWRPLLRSVRAAAASLQDRGAIQVLRKGKPVDIRSAKGVIRLTLPDPA</sequence>
<dbReference type="InterPro" id="IPR036390">
    <property type="entry name" value="WH_DNA-bd_sf"/>
</dbReference>
<reference evidence="2 3" key="1">
    <citation type="submission" date="2016-10" db="EMBL/GenBank/DDBJ databases">
        <authorList>
            <person name="Varghese N."/>
            <person name="Submissions S."/>
        </authorList>
    </citation>
    <scope>NUCLEOTIDE SEQUENCE [LARGE SCALE GENOMIC DNA]</scope>
    <source>
        <strain evidence="2 3">DSM 18839</strain>
    </source>
</reference>
<dbReference type="EMBL" id="FNBW01000012">
    <property type="protein sequence ID" value="SDG23111.1"/>
    <property type="molecule type" value="Genomic_DNA"/>
</dbReference>
<dbReference type="RefSeq" id="WP_038015203.1">
    <property type="nucleotide sequence ID" value="NZ_FNBW01000012.1"/>
</dbReference>
<evidence type="ECO:0008006" key="4">
    <source>
        <dbReference type="Google" id="ProtNLM"/>
    </source>
</evidence>
<dbReference type="InterPro" id="IPR036388">
    <property type="entry name" value="WH-like_DNA-bd_sf"/>
</dbReference>
<dbReference type="OrthoDB" id="7631458at2"/>
<comment type="caution">
    <text evidence="2">The sequence shown here is derived from an EMBL/GenBank/DDBJ whole genome shotgun (WGS) entry which is preliminary data.</text>
</comment>
<dbReference type="Proteomes" id="UP000198615">
    <property type="component" value="Unassembled WGS sequence"/>
</dbReference>
<dbReference type="InterPro" id="IPR021660">
    <property type="entry name" value="DUF3253"/>
</dbReference>
<dbReference type="Gene3D" id="1.10.10.10">
    <property type="entry name" value="Winged helix-like DNA-binding domain superfamily/Winged helix DNA-binding domain"/>
    <property type="match status" value="1"/>
</dbReference>
<accession>A0A8G2EXK8</accession>
<feature type="region of interest" description="Disordered" evidence="1">
    <location>
        <begin position="24"/>
        <end position="49"/>
    </location>
</feature>
<evidence type="ECO:0000313" key="2">
    <source>
        <dbReference type="EMBL" id="SDG23111.1"/>
    </source>
</evidence>
<proteinExistence type="predicted"/>
<organism evidence="2 3">
    <name type="scientific">Thalassobaculum litoreum DSM 18839</name>
    <dbReference type="NCBI Taxonomy" id="1123362"/>
    <lineage>
        <taxon>Bacteria</taxon>
        <taxon>Pseudomonadati</taxon>
        <taxon>Pseudomonadota</taxon>
        <taxon>Alphaproteobacteria</taxon>
        <taxon>Rhodospirillales</taxon>
        <taxon>Thalassobaculaceae</taxon>
        <taxon>Thalassobaculum</taxon>
    </lineage>
</organism>
<protein>
    <recommendedName>
        <fullName evidence="4">DUF3253 domain-containing protein</fullName>
    </recommendedName>
</protein>
<gene>
    <name evidence="2" type="ORF">SAMN05660686_03762</name>
</gene>
<evidence type="ECO:0000256" key="1">
    <source>
        <dbReference type="SAM" id="MobiDB-lite"/>
    </source>
</evidence>
<dbReference type="Pfam" id="PF11625">
    <property type="entry name" value="DUF3253"/>
    <property type="match status" value="1"/>
</dbReference>
<name>A0A8G2EXK8_9PROT</name>